<keyword evidence="3" id="KW-1185">Reference proteome</keyword>
<evidence type="ECO:0000313" key="3">
    <source>
        <dbReference type="Proteomes" id="UP001153678"/>
    </source>
</evidence>
<dbReference type="EMBL" id="CAMKVN010002628">
    <property type="protein sequence ID" value="CAI2181933.1"/>
    <property type="molecule type" value="Genomic_DNA"/>
</dbReference>
<dbReference type="Proteomes" id="UP001153678">
    <property type="component" value="Unassembled WGS sequence"/>
</dbReference>
<gene>
    <name evidence="2" type="ORF">FWILDA_LOCUS10331</name>
</gene>
<sequence length="142" mass="16157">MTNKSTIRRRQANKTAIRTTTASTSSTSISLQTSSNIDEKLKLAEKLDSLKIKNIYFNKNENSVIKILFVKEFSEIKTILTPAPNSRAQGTPRPQNAYIIFRYMLNRIVQFATQHLEARDNIRHGWENMVVTVGTSKKITLA</sequence>
<accession>A0A9W4SV95</accession>
<organism evidence="2 3">
    <name type="scientific">Funneliformis geosporum</name>
    <dbReference type="NCBI Taxonomy" id="1117311"/>
    <lineage>
        <taxon>Eukaryota</taxon>
        <taxon>Fungi</taxon>
        <taxon>Fungi incertae sedis</taxon>
        <taxon>Mucoromycota</taxon>
        <taxon>Glomeromycotina</taxon>
        <taxon>Glomeromycetes</taxon>
        <taxon>Glomerales</taxon>
        <taxon>Glomeraceae</taxon>
        <taxon>Funneliformis</taxon>
    </lineage>
</organism>
<feature type="region of interest" description="Disordered" evidence="1">
    <location>
        <begin position="1"/>
        <end position="21"/>
    </location>
</feature>
<evidence type="ECO:0000256" key="1">
    <source>
        <dbReference type="SAM" id="MobiDB-lite"/>
    </source>
</evidence>
<evidence type="ECO:0000313" key="2">
    <source>
        <dbReference type="EMBL" id="CAI2181933.1"/>
    </source>
</evidence>
<protein>
    <submittedName>
        <fullName evidence="2">17952_t:CDS:1</fullName>
    </submittedName>
</protein>
<dbReference type="AlphaFoldDB" id="A0A9W4SV95"/>
<dbReference type="OrthoDB" id="10646668at2759"/>
<comment type="caution">
    <text evidence="2">The sequence shown here is derived from an EMBL/GenBank/DDBJ whole genome shotgun (WGS) entry which is preliminary data.</text>
</comment>
<name>A0A9W4SV95_9GLOM</name>
<proteinExistence type="predicted"/>
<feature type="compositionally biased region" description="Basic residues" evidence="1">
    <location>
        <begin position="1"/>
        <end position="12"/>
    </location>
</feature>
<reference evidence="2" key="1">
    <citation type="submission" date="2022-08" db="EMBL/GenBank/DDBJ databases">
        <authorList>
            <person name="Kallberg Y."/>
            <person name="Tangrot J."/>
            <person name="Rosling A."/>
        </authorList>
    </citation>
    <scope>NUCLEOTIDE SEQUENCE</scope>
    <source>
        <strain evidence="2">Wild A</strain>
    </source>
</reference>